<feature type="transmembrane region" description="Helical" evidence="1">
    <location>
        <begin position="12"/>
        <end position="33"/>
    </location>
</feature>
<gene>
    <name evidence="2" type="ORF">METZ01_LOCUS292276</name>
</gene>
<dbReference type="AlphaFoldDB" id="A0A382LWL0"/>
<feature type="transmembrane region" description="Helical" evidence="1">
    <location>
        <begin position="158"/>
        <end position="180"/>
    </location>
</feature>
<accession>A0A382LWL0</accession>
<protein>
    <recommendedName>
        <fullName evidence="3">TIGR02206 family membrane protein</fullName>
    </recommendedName>
</protein>
<keyword evidence="1" id="KW-0472">Membrane</keyword>
<sequence length="230" mass="26140">MGNPVIINPLSIVWWKGIIIATFISIIIVQFAVRIPPDKRRVLMISLGILMIAREVWKNWYISNIGAWTIEKSLPLHFCGIAAILAGIMMIKPHQKGFEFLALIGVPGSLHAILTPQLNHGAATYQIIEYYIGHGGIILIPFYLAIVEGYRIQKSSWLNVFIICQLLILFIGATNYILGANYMYLMERPLANNPMIIGDWPWYILGFELVGLVHILIFYFGFRKLKPLPF</sequence>
<feature type="transmembrane region" description="Helical" evidence="1">
    <location>
        <begin position="127"/>
        <end position="146"/>
    </location>
</feature>
<dbReference type="EMBL" id="UINC01088842">
    <property type="protein sequence ID" value="SVC39422.1"/>
    <property type="molecule type" value="Genomic_DNA"/>
</dbReference>
<name>A0A382LWL0_9ZZZZ</name>
<keyword evidence="1" id="KW-1133">Transmembrane helix</keyword>
<proteinExistence type="predicted"/>
<feature type="transmembrane region" description="Helical" evidence="1">
    <location>
        <begin position="74"/>
        <end position="91"/>
    </location>
</feature>
<dbReference type="InterPro" id="IPR011737">
    <property type="entry name" value="CHP02206_TP0381"/>
</dbReference>
<keyword evidence="1" id="KW-0812">Transmembrane</keyword>
<reference evidence="2" key="1">
    <citation type="submission" date="2018-05" db="EMBL/GenBank/DDBJ databases">
        <authorList>
            <person name="Lanie J.A."/>
            <person name="Ng W.-L."/>
            <person name="Kazmierczak K.M."/>
            <person name="Andrzejewski T.M."/>
            <person name="Davidsen T.M."/>
            <person name="Wayne K.J."/>
            <person name="Tettelin H."/>
            <person name="Glass J.I."/>
            <person name="Rusch D."/>
            <person name="Podicherti R."/>
            <person name="Tsui H.-C.T."/>
            <person name="Winkler M.E."/>
        </authorList>
    </citation>
    <scope>NUCLEOTIDE SEQUENCE</scope>
</reference>
<dbReference type="NCBIfam" id="TIGR02206">
    <property type="entry name" value="intg_mem_TP0381"/>
    <property type="match status" value="1"/>
</dbReference>
<evidence type="ECO:0000256" key="1">
    <source>
        <dbReference type="SAM" id="Phobius"/>
    </source>
</evidence>
<feature type="transmembrane region" description="Helical" evidence="1">
    <location>
        <begin position="200"/>
        <end position="222"/>
    </location>
</feature>
<evidence type="ECO:0000313" key="2">
    <source>
        <dbReference type="EMBL" id="SVC39422.1"/>
    </source>
</evidence>
<evidence type="ECO:0008006" key="3">
    <source>
        <dbReference type="Google" id="ProtNLM"/>
    </source>
</evidence>
<dbReference type="Pfam" id="PF14808">
    <property type="entry name" value="TMEM164"/>
    <property type="match status" value="1"/>
</dbReference>
<organism evidence="2">
    <name type="scientific">marine metagenome</name>
    <dbReference type="NCBI Taxonomy" id="408172"/>
    <lineage>
        <taxon>unclassified sequences</taxon>
        <taxon>metagenomes</taxon>
        <taxon>ecological metagenomes</taxon>
    </lineage>
</organism>